<dbReference type="InterPro" id="IPR046348">
    <property type="entry name" value="SIS_dom_sf"/>
</dbReference>
<dbReference type="GO" id="GO:0016853">
    <property type="term" value="F:isomerase activity"/>
    <property type="evidence" value="ECO:0007669"/>
    <property type="project" value="UniProtKB-KW"/>
</dbReference>
<dbReference type="Gene3D" id="3.40.50.10490">
    <property type="entry name" value="Glucose-6-phosphate isomerase like protein, domain 1"/>
    <property type="match status" value="1"/>
</dbReference>
<proteinExistence type="predicted"/>
<dbReference type="EMBL" id="CP074133">
    <property type="protein sequence ID" value="QUX21238.1"/>
    <property type="molecule type" value="Genomic_DNA"/>
</dbReference>
<name>A0ABX8BK97_9ACTN</name>
<reference evidence="1 2" key="1">
    <citation type="submission" date="2021-05" db="EMBL/GenBank/DDBJ databases">
        <title>Direct Submission.</title>
        <authorList>
            <person name="Li K."/>
            <person name="Gao J."/>
        </authorList>
    </citation>
    <scope>NUCLEOTIDE SEQUENCE [LARGE SCALE GENOMIC DNA]</scope>
    <source>
        <strain evidence="1 2">Mg02</strain>
    </source>
</reference>
<sequence length="334" mass="34756">MTAQALSADLAEMPASLNALAERFPRWDPYAALPALLDDEPAAVRFLGIGAARGVCEVAAARLRLAGIGAVADSSASAQEPPAGPETLVVGVSLGGGQRELCTVLDRYVGRSPVVVLAAAGSEAVVARYADLLVPLHAGDERAGLGCRAYQHALGLALLLGHRLGAPVLGGSRNLPSLLRRSANAVQALLASAHTWVPEAARALESPHGVHLVAPAERTASAVQGAQLLRKGPVAVAHTCETGEWSHTDRYLAAVTDYRALLFAGSAYDERFSEHLGQLRGRFVAVGPTPGRESVPGAELTVRYPGDTDPDVALLVETVVPGLVAAHLWRESGR</sequence>
<gene>
    <name evidence="1" type="ORF">KGD84_22760</name>
</gene>
<evidence type="ECO:0000313" key="1">
    <source>
        <dbReference type="EMBL" id="QUX21238.1"/>
    </source>
</evidence>
<organism evidence="1 2">
    <name type="scientific">Nocardiopsis changdeensis</name>
    <dbReference type="NCBI Taxonomy" id="2831969"/>
    <lineage>
        <taxon>Bacteria</taxon>
        <taxon>Bacillati</taxon>
        <taxon>Actinomycetota</taxon>
        <taxon>Actinomycetes</taxon>
        <taxon>Streptosporangiales</taxon>
        <taxon>Nocardiopsidaceae</taxon>
        <taxon>Nocardiopsis</taxon>
    </lineage>
</organism>
<dbReference type="Proteomes" id="UP000676079">
    <property type="component" value="Chromosome"/>
</dbReference>
<evidence type="ECO:0000313" key="2">
    <source>
        <dbReference type="Proteomes" id="UP000676079"/>
    </source>
</evidence>
<protein>
    <submittedName>
        <fullName evidence="1">Sugar isomerase</fullName>
    </submittedName>
</protein>
<accession>A0ABX8BK97</accession>
<keyword evidence="1" id="KW-0413">Isomerase</keyword>
<dbReference type="SUPFAM" id="SSF53697">
    <property type="entry name" value="SIS domain"/>
    <property type="match status" value="1"/>
</dbReference>
<dbReference type="RefSeq" id="WP_220562461.1">
    <property type="nucleotide sequence ID" value="NZ_CP074133.1"/>
</dbReference>
<keyword evidence="2" id="KW-1185">Reference proteome</keyword>